<protein>
    <submittedName>
        <fullName evidence="4">NUDIX hydrolase</fullName>
    </submittedName>
</protein>
<proteinExistence type="inferred from homology"/>
<dbReference type="InterPro" id="IPR015797">
    <property type="entry name" value="NUDIX_hydrolase-like_dom_sf"/>
</dbReference>
<sequence length="226" mass="25460">MPFTYPYPRPALTVDNVVFALRARDLAVLLVRRKNAPFQGDWALPGGFVDEGEPLHAAALRELEEETGISGVTLEQLGAYGDPGRDPRGHTVSVVFYTFVISEPRPAAGDDAADAAWHPLRSLPIAQPSSTRRRRAGDVKLAFDHARIIEEARVRLQERLHTPSLGTVFRLVPTHFTLTELQRVYEAVFGRTLDKRNFRARLLESKAVKALNARKDGRDQLYRWRP</sequence>
<dbReference type="CDD" id="cd18873">
    <property type="entry name" value="NUDIX_NadM_like"/>
    <property type="match status" value="1"/>
</dbReference>
<dbReference type="EMBL" id="CP089984">
    <property type="protein sequence ID" value="WXB14728.1"/>
    <property type="molecule type" value="Genomic_DNA"/>
</dbReference>
<dbReference type="PANTHER" id="PTHR43736">
    <property type="entry name" value="ADP-RIBOSE PYROPHOSPHATASE"/>
    <property type="match status" value="1"/>
</dbReference>
<dbReference type="Proteomes" id="UP001370348">
    <property type="component" value="Chromosome"/>
</dbReference>
<dbReference type="PROSITE" id="PS51462">
    <property type="entry name" value="NUDIX"/>
    <property type="match status" value="1"/>
</dbReference>
<name>A0ABZ2LXZ9_9BACT</name>
<dbReference type="InterPro" id="IPR020476">
    <property type="entry name" value="Nudix_hydrolase"/>
</dbReference>
<dbReference type="InterPro" id="IPR000086">
    <property type="entry name" value="NUDIX_hydrolase_dom"/>
</dbReference>
<keyword evidence="1 2" id="KW-0378">Hydrolase</keyword>
<dbReference type="PROSITE" id="PS00893">
    <property type="entry name" value="NUDIX_BOX"/>
    <property type="match status" value="1"/>
</dbReference>
<dbReference type="Gene3D" id="1.10.10.10">
    <property type="entry name" value="Winged helix-like DNA-binding domain superfamily/Winged helix DNA-binding domain"/>
    <property type="match status" value="1"/>
</dbReference>
<dbReference type="InterPro" id="IPR036390">
    <property type="entry name" value="WH_DNA-bd_sf"/>
</dbReference>
<dbReference type="InterPro" id="IPR036388">
    <property type="entry name" value="WH-like_DNA-bd_sf"/>
</dbReference>
<dbReference type="Pfam" id="PF21906">
    <property type="entry name" value="WHD_NrtR"/>
    <property type="match status" value="1"/>
</dbReference>
<dbReference type="PRINTS" id="PR00502">
    <property type="entry name" value="NUDIXFAMILY"/>
</dbReference>
<organism evidence="4 5">
    <name type="scientific">Pendulispora albinea</name>
    <dbReference type="NCBI Taxonomy" id="2741071"/>
    <lineage>
        <taxon>Bacteria</taxon>
        <taxon>Pseudomonadati</taxon>
        <taxon>Myxococcota</taxon>
        <taxon>Myxococcia</taxon>
        <taxon>Myxococcales</taxon>
        <taxon>Sorangiineae</taxon>
        <taxon>Pendulisporaceae</taxon>
        <taxon>Pendulispora</taxon>
    </lineage>
</organism>
<accession>A0ABZ2LXZ9</accession>
<dbReference type="SUPFAM" id="SSF55811">
    <property type="entry name" value="Nudix"/>
    <property type="match status" value="1"/>
</dbReference>
<dbReference type="PANTHER" id="PTHR43736:SF4">
    <property type="entry name" value="SLR1690 PROTEIN"/>
    <property type="match status" value="1"/>
</dbReference>
<dbReference type="Gene3D" id="3.90.79.10">
    <property type="entry name" value="Nucleoside Triphosphate Pyrophosphohydrolase"/>
    <property type="match status" value="1"/>
</dbReference>
<feature type="domain" description="Nudix hydrolase" evidence="3">
    <location>
        <begin position="12"/>
        <end position="141"/>
    </location>
</feature>
<evidence type="ECO:0000256" key="2">
    <source>
        <dbReference type="RuleBase" id="RU003476"/>
    </source>
</evidence>
<dbReference type="GO" id="GO:0016787">
    <property type="term" value="F:hydrolase activity"/>
    <property type="evidence" value="ECO:0007669"/>
    <property type="project" value="UniProtKB-KW"/>
</dbReference>
<dbReference type="InterPro" id="IPR020084">
    <property type="entry name" value="NUDIX_hydrolase_CS"/>
</dbReference>
<dbReference type="SUPFAM" id="SSF46785">
    <property type="entry name" value="Winged helix' DNA-binding domain"/>
    <property type="match status" value="1"/>
</dbReference>
<comment type="similarity">
    <text evidence="2">Belongs to the Nudix hydrolase family.</text>
</comment>
<gene>
    <name evidence="4" type="ORF">LZC94_43755</name>
</gene>
<dbReference type="RefSeq" id="WP_394824353.1">
    <property type="nucleotide sequence ID" value="NZ_CP089984.1"/>
</dbReference>
<evidence type="ECO:0000256" key="1">
    <source>
        <dbReference type="ARBA" id="ARBA00022801"/>
    </source>
</evidence>
<reference evidence="4 5" key="1">
    <citation type="submission" date="2021-12" db="EMBL/GenBank/DDBJ databases">
        <title>Discovery of the Pendulisporaceae a myxobacterial family with distinct sporulation behavior and unique specialized metabolism.</title>
        <authorList>
            <person name="Garcia R."/>
            <person name="Popoff A."/>
            <person name="Bader C.D."/>
            <person name="Loehr J."/>
            <person name="Walesch S."/>
            <person name="Walt C."/>
            <person name="Boldt J."/>
            <person name="Bunk B."/>
            <person name="Haeckl F.J.F.P.J."/>
            <person name="Gunesch A.P."/>
            <person name="Birkelbach J."/>
            <person name="Nuebel U."/>
            <person name="Pietschmann T."/>
            <person name="Bach T."/>
            <person name="Mueller R."/>
        </authorList>
    </citation>
    <scope>NUCLEOTIDE SEQUENCE [LARGE SCALE GENOMIC DNA]</scope>
    <source>
        <strain evidence="4 5">MSr11954</strain>
    </source>
</reference>
<dbReference type="Pfam" id="PF00293">
    <property type="entry name" value="NUDIX"/>
    <property type="match status" value="1"/>
</dbReference>
<evidence type="ECO:0000313" key="5">
    <source>
        <dbReference type="Proteomes" id="UP001370348"/>
    </source>
</evidence>
<dbReference type="InterPro" id="IPR054105">
    <property type="entry name" value="WHD_NrtR"/>
</dbReference>
<evidence type="ECO:0000313" key="4">
    <source>
        <dbReference type="EMBL" id="WXB14728.1"/>
    </source>
</evidence>
<keyword evidence="5" id="KW-1185">Reference proteome</keyword>
<evidence type="ECO:0000259" key="3">
    <source>
        <dbReference type="PROSITE" id="PS51462"/>
    </source>
</evidence>